<evidence type="ECO:0000313" key="6">
    <source>
        <dbReference type="EMBL" id="KAA6366183.1"/>
    </source>
</evidence>
<dbReference type="InterPro" id="IPR052433">
    <property type="entry name" value="X-Pro_dipept-like"/>
</dbReference>
<keyword evidence="2" id="KW-0479">Metal-binding</keyword>
<dbReference type="SUPFAM" id="SSF53092">
    <property type="entry name" value="Creatinase/prolidase N-terminal domain"/>
    <property type="match status" value="1"/>
</dbReference>
<dbReference type="PANTHER" id="PTHR43226:SF1">
    <property type="entry name" value="XAA-PRO DIPEPTIDASE"/>
    <property type="match status" value="1"/>
</dbReference>
<dbReference type="AlphaFoldDB" id="A0A5J4U7J9"/>
<dbReference type="InterPro" id="IPR007865">
    <property type="entry name" value="Aminopep_P_N"/>
</dbReference>
<dbReference type="Gene3D" id="3.40.350.10">
    <property type="entry name" value="Creatinase/prolidase N-terminal domain"/>
    <property type="match status" value="1"/>
</dbReference>
<dbReference type="SUPFAM" id="SSF55920">
    <property type="entry name" value="Creatinase/aminopeptidase"/>
    <property type="match status" value="1"/>
</dbReference>
<dbReference type="Proteomes" id="UP000324800">
    <property type="component" value="Unassembled WGS sequence"/>
</dbReference>
<dbReference type="InterPro" id="IPR029149">
    <property type="entry name" value="Creatin/AminoP/Spt16_N"/>
</dbReference>
<dbReference type="InterPro" id="IPR000994">
    <property type="entry name" value="Pept_M24"/>
</dbReference>
<keyword evidence="4" id="KW-0464">Manganese</keyword>
<evidence type="ECO:0000256" key="2">
    <source>
        <dbReference type="ARBA" id="ARBA00022723"/>
    </source>
</evidence>
<dbReference type="Pfam" id="PF05195">
    <property type="entry name" value="AMP_N"/>
    <property type="match status" value="1"/>
</dbReference>
<dbReference type="Pfam" id="PF00557">
    <property type="entry name" value="Peptidase_M24"/>
    <property type="match status" value="1"/>
</dbReference>
<dbReference type="Gene3D" id="3.90.230.10">
    <property type="entry name" value="Creatinase/methionine aminopeptidase superfamily"/>
    <property type="match status" value="1"/>
</dbReference>
<keyword evidence="6" id="KW-0031">Aminopeptidase</keyword>
<protein>
    <submittedName>
        <fullName evidence="6">Putative aminopeptidase P family protein</fullName>
    </submittedName>
</protein>
<evidence type="ECO:0000256" key="1">
    <source>
        <dbReference type="ARBA" id="ARBA00001936"/>
    </source>
</evidence>
<dbReference type="InterPro" id="IPR036005">
    <property type="entry name" value="Creatinase/aminopeptidase-like"/>
</dbReference>
<comment type="cofactor">
    <cofactor evidence="1">
        <name>Mn(2+)</name>
        <dbReference type="ChEBI" id="CHEBI:29035"/>
    </cofactor>
</comment>
<evidence type="ECO:0000313" key="7">
    <source>
        <dbReference type="Proteomes" id="UP000324800"/>
    </source>
</evidence>
<proteinExistence type="predicted"/>
<evidence type="ECO:0000256" key="3">
    <source>
        <dbReference type="ARBA" id="ARBA00022801"/>
    </source>
</evidence>
<sequence length="268" mass="30221">MSVYAENRAWALKNIKHLGGTVVLKGFETVGRPGTDYEWPLRQESNFFYLSGVPEEDAWIVWDLVENVFHSFVTMPPDDAKTWMKVESFESKKAKYSADFLHEVADLPQVLDDIVKKGHLPIHTLEFTSEEDIRKAGKISPLLPIDRSNLQYFLGESRAIKQPGEINEIKLAASEASLSFIDVFSEVNEDMTEARIEGLWFYKTSQHAQLNSRFASFLPCVSYGTSSAILHHAAENDVKGKDGDLFLLDAGTSHNFYASDITRTIPIN</sequence>
<dbReference type="GO" id="GO:0006508">
    <property type="term" value="P:proteolysis"/>
    <property type="evidence" value="ECO:0007669"/>
    <property type="project" value="TreeGrafter"/>
</dbReference>
<dbReference type="EMBL" id="SNRW01019657">
    <property type="protein sequence ID" value="KAA6366183.1"/>
    <property type="molecule type" value="Genomic_DNA"/>
</dbReference>
<keyword evidence="3" id="KW-0378">Hydrolase</keyword>
<keyword evidence="6" id="KW-0645">Protease</keyword>
<name>A0A5J4U7J9_9EUKA</name>
<dbReference type="GO" id="GO:0030145">
    <property type="term" value="F:manganese ion binding"/>
    <property type="evidence" value="ECO:0007669"/>
    <property type="project" value="InterPro"/>
</dbReference>
<dbReference type="GO" id="GO:0070006">
    <property type="term" value="F:metalloaminopeptidase activity"/>
    <property type="evidence" value="ECO:0007669"/>
    <property type="project" value="InterPro"/>
</dbReference>
<comment type="caution">
    <text evidence="6">The sequence shown here is derived from an EMBL/GenBank/DDBJ whole genome shotgun (WGS) entry which is preliminary data.</text>
</comment>
<dbReference type="PANTHER" id="PTHR43226">
    <property type="entry name" value="XAA-PRO AMINOPEPTIDASE 3"/>
    <property type="match status" value="1"/>
</dbReference>
<evidence type="ECO:0000256" key="4">
    <source>
        <dbReference type="ARBA" id="ARBA00023211"/>
    </source>
</evidence>
<dbReference type="OrthoDB" id="10261878at2759"/>
<reference evidence="6 7" key="1">
    <citation type="submission" date="2019-03" db="EMBL/GenBank/DDBJ databases">
        <title>Single cell metagenomics reveals metabolic interactions within the superorganism composed of flagellate Streblomastix strix and complex community of Bacteroidetes bacteria on its surface.</title>
        <authorList>
            <person name="Treitli S.C."/>
            <person name="Kolisko M."/>
            <person name="Husnik F."/>
            <person name="Keeling P."/>
            <person name="Hampl V."/>
        </authorList>
    </citation>
    <scope>NUCLEOTIDE SEQUENCE [LARGE SCALE GENOMIC DNA]</scope>
    <source>
        <strain evidence="6">ST1C</strain>
    </source>
</reference>
<accession>A0A5J4U7J9</accession>
<feature type="non-terminal residue" evidence="6">
    <location>
        <position position="268"/>
    </location>
</feature>
<organism evidence="6 7">
    <name type="scientific">Streblomastix strix</name>
    <dbReference type="NCBI Taxonomy" id="222440"/>
    <lineage>
        <taxon>Eukaryota</taxon>
        <taxon>Metamonada</taxon>
        <taxon>Preaxostyla</taxon>
        <taxon>Oxymonadida</taxon>
        <taxon>Streblomastigidae</taxon>
        <taxon>Streblomastix</taxon>
    </lineage>
</organism>
<feature type="domain" description="Aminopeptidase P N-terminal" evidence="5">
    <location>
        <begin position="1"/>
        <end position="132"/>
    </location>
</feature>
<dbReference type="SMART" id="SM01011">
    <property type="entry name" value="AMP_N"/>
    <property type="match status" value="1"/>
</dbReference>
<evidence type="ECO:0000259" key="5">
    <source>
        <dbReference type="SMART" id="SM01011"/>
    </source>
</evidence>
<gene>
    <name evidence="6" type="ORF">EZS28_038291</name>
</gene>